<reference evidence="3" key="2">
    <citation type="submission" date="2020-05" db="UniProtKB">
        <authorList>
            <consortium name="EnsemblMetazoa"/>
        </authorList>
    </citation>
    <scope>IDENTIFICATION</scope>
    <source>
        <strain evidence="3">JHB</strain>
    </source>
</reference>
<protein>
    <submittedName>
        <fullName evidence="2 3">Monocarboxylate transporter</fullName>
    </submittedName>
</protein>
<accession>B0W2C8</accession>
<reference evidence="2" key="1">
    <citation type="submission" date="2007-03" db="EMBL/GenBank/DDBJ databases">
        <title>Annotation of Culex pipiens quinquefasciatus.</title>
        <authorList>
            <consortium name="The Broad Institute Genome Sequencing Platform"/>
            <person name="Atkinson P.W."/>
            <person name="Hemingway J."/>
            <person name="Christensen B.M."/>
            <person name="Higgs S."/>
            <person name="Kodira C."/>
            <person name="Hannick L."/>
            <person name="Megy K."/>
            <person name="O'Leary S."/>
            <person name="Pearson M."/>
            <person name="Haas B.J."/>
            <person name="Mauceli E."/>
            <person name="Wortman J.R."/>
            <person name="Lee N.H."/>
            <person name="Guigo R."/>
            <person name="Stanke M."/>
            <person name="Alvarado L."/>
            <person name="Amedeo P."/>
            <person name="Antoine C.H."/>
            <person name="Arensburger P."/>
            <person name="Bidwell S.L."/>
            <person name="Crawford M."/>
            <person name="Camaro F."/>
            <person name="Devon K."/>
            <person name="Engels R."/>
            <person name="Hammond M."/>
            <person name="Howarth C."/>
            <person name="Koehrsen M."/>
            <person name="Lawson D."/>
            <person name="Montgomery P."/>
            <person name="Nene V."/>
            <person name="Nusbaum C."/>
            <person name="Puiu D."/>
            <person name="Romero-Severson J."/>
            <person name="Severson D.W."/>
            <person name="Shumway M."/>
            <person name="Sisk P."/>
            <person name="Stolte C."/>
            <person name="Zeng Q."/>
            <person name="Eisenstadt E."/>
            <person name="Fraser-Liggett C."/>
            <person name="Strausberg R."/>
            <person name="Galagan J."/>
            <person name="Birren B."/>
            <person name="Collins F.H."/>
        </authorList>
    </citation>
    <scope>NUCLEOTIDE SEQUENCE [LARGE SCALE GENOMIC DNA]</scope>
    <source>
        <strain evidence="2">JHB</strain>
    </source>
</reference>
<dbReference type="EMBL" id="DS231826">
    <property type="protein sequence ID" value="EDS28674.1"/>
    <property type="molecule type" value="Genomic_DNA"/>
</dbReference>
<organism>
    <name type="scientific">Culex quinquefasciatus</name>
    <name type="common">Southern house mosquito</name>
    <name type="synonym">Culex pungens</name>
    <dbReference type="NCBI Taxonomy" id="7176"/>
    <lineage>
        <taxon>Eukaryota</taxon>
        <taxon>Metazoa</taxon>
        <taxon>Ecdysozoa</taxon>
        <taxon>Arthropoda</taxon>
        <taxon>Hexapoda</taxon>
        <taxon>Insecta</taxon>
        <taxon>Pterygota</taxon>
        <taxon>Neoptera</taxon>
        <taxon>Endopterygota</taxon>
        <taxon>Diptera</taxon>
        <taxon>Nematocera</taxon>
        <taxon>Culicoidea</taxon>
        <taxon>Culicidae</taxon>
        <taxon>Culicinae</taxon>
        <taxon>Culicini</taxon>
        <taxon>Culex</taxon>
        <taxon>Culex</taxon>
    </lineage>
</organism>
<sequence>MAQSAAGSSSNTEHPTRRLFDSSSALFHLAVDEKAVVFVCLEKVPPTTAGRTSKVSRFHRVHSNSSSNHNSPARPRPRLPGRRISGLALNAAVGTTLLQLIWHLVEEEVDIELVEMPPMGIILEQEDDGGNDTEWVADEAHLSEYQLALAFRMRWVWNEDVAIINQRVNTHAGVSTMNLFVCIPKTPKRIETFKSELGLEMVKPNVSSCSASPRSWTWVCCGTCSI</sequence>
<dbReference type="InParanoid" id="B0W2C8"/>
<dbReference type="VEuPathDB" id="VectorBase:CPIJ001162"/>
<dbReference type="AlphaFoldDB" id="B0W2C8"/>
<dbReference type="KEGG" id="cqu:CpipJ_CPIJ001162"/>
<dbReference type="HOGENOM" id="CLU_1225860_0_0_1"/>
<keyword evidence="4" id="KW-1185">Reference proteome</keyword>
<dbReference type="EnsemblMetazoa" id="CPIJ001162-RA">
    <property type="protein sequence ID" value="CPIJ001162-PA"/>
    <property type="gene ID" value="CPIJ001162"/>
</dbReference>
<feature type="compositionally biased region" description="Low complexity" evidence="1">
    <location>
        <begin position="63"/>
        <end position="73"/>
    </location>
</feature>
<name>B0W2C8_CULQU</name>
<proteinExistence type="predicted"/>
<evidence type="ECO:0000313" key="4">
    <source>
        <dbReference type="Proteomes" id="UP000002320"/>
    </source>
</evidence>
<feature type="region of interest" description="Disordered" evidence="1">
    <location>
        <begin position="50"/>
        <end position="80"/>
    </location>
</feature>
<evidence type="ECO:0000313" key="3">
    <source>
        <dbReference type="EnsemblMetazoa" id="CPIJ001162-PA"/>
    </source>
</evidence>
<dbReference type="Proteomes" id="UP000002320">
    <property type="component" value="Unassembled WGS sequence"/>
</dbReference>
<evidence type="ECO:0000256" key="1">
    <source>
        <dbReference type="SAM" id="MobiDB-lite"/>
    </source>
</evidence>
<gene>
    <name evidence="3" type="primary">6032189</name>
    <name evidence="2" type="ORF">CpipJ_CPIJ001162</name>
</gene>
<evidence type="ECO:0000313" key="2">
    <source>
        <dbReference type="EMBL" id="EDS28674.1"/>
    </source>
</evidence>